<evidence type="ECO:0000256" key="1">
    <source>
        <dbReference type="SAM" id="MobiDB-lite"/>
    </source>
</evidence>
<dbReference type="AlphaFoldDB" id="B4Q6F2"/>
<gene>
    <name evidence="2" type="primary">Dsim\GD21954</name>
    <name evidence="2" type="ORF">Dsim_GD21954</name>
</gene>
<dbReference type="HOGENOM" id="CLU_2029116_0_0_1"/>
<sequence length="122" mass="13626">MRSMEATYPSLQCGCDSDFEYAAHSMPYKSMAGRDTSCGICNCQEIRGTEEDQESLKEHAEEQEDQARQSASGASLMWSSRYDRQISIPPAPLRGPRIRLRQVSDVRSHGINQIPERNCAAG</sequence>
<protein>
    <submittedName>
        <fullName evidence="2">GD21954</fullName>
    </submittedName>
</protein>
<dbReference type="Proteomes" id="UP000000304">
    <property type="component" value="Chromosome 2L"/>
</dbReference>
<dbReference type="EMBL" id="CM000361">
    <property type="protein sequence ID" value="EDX05134.1"/>
    <property type="molecule type" value="Genomic_DNA"/>
</dbReference>
<proteinExistence type="predicted"/>
<keyword evidence="3" id="KW-1185">Reference proteome</keyword>
<evidence type="ECO:0000313" key="3">
    <source>
        <dbReference type="Proteomes" id="UP000000304"/>
    </source>
</evidence>
<name>B4Q6F2_DROSI</name>
<reference evidence="2 3" key="1">
    <citation type="journal article" date="2007" name="Nature">
        <title>Evolution of genes and genomes on the Drosophila phylogeny.</title>
        <authorList>
            <consortium name="Drosophila 12 Genomes Consortium"/>
            <person name="Clark A.G."/>
            <person name="Eisen M.B."/>
            <person name="Smith D.R."/>
            <person name="Bergman C.M."/>
            <person name="Oliver B."/>
            <person name="Markow T.A."/>
            <person name="Kaufman T.C."/>
            <person name="Kellis M."/>
            <person name="Gelbart W."/>
            <person name="Iyer V.N."/>
            <person name="Pollard D.A."/>
            <person name="Sackton T.B."/>
            <person name="Larracuente A.M."/>
            <person name="Singh N.D."/>
            <person name="Abad J.P."/>
            <person name="Abt D.N."/>
            <person name="Adryan B."/>
            <person name="Aguade M."/>
            <person name="Akashi H."/>
            <person name="Anderson W.W."/>
            <person name="Aquadro C.F."/>
            <person name="Ardell D.H."/>
            <person name="Arguello R."/>
            <person name="Artieri C.G."/>
            <person name="Barbash D.A."/>
            <person name="Barker D."/>
            <person name="Barsanti P."/>
            <person name="Batterham P."/>
            <person name="Batzoglou S."/>
            <person name="Begun D."/>
            <person name="Bhutkar A."/>
            <person name="Blanco E."/>
            <person name="Bosak S.A."/>
            <person name="Bradley R.K."/>
            <person name="Brand A.D."/>
            <person name="Brent M.R."/>
            <person name="Brooks A.N."/>
            <person name="Brown R.H."/>
            <person name="Butlin R.K."/>
            <person name="Caggese C."/>
            <person name="Calvi B.R."/>
            <person name="Bernardo de Carvalho A."/>
            <person name="Caspi A."/>
            <person name="Castrezana S."/>
            <person name="Celniker S.E."/>
            <person name="Chang J.L."/>
            <person name="Chapple C."/>
            <person name="Chatterji S."/>
            <person name="Chinwalla A."/>
            <person name="Civetta A."/>
            <person name="Clifton S.W."/>
            <person name="Comeron J.M."/>
            <person name="Costello J.C."/>
            <person name="Coyne J.A."/>
            <person name="Daub J."/>
            <person name="David R.G."/>
            <person name="Delcher A.L."/>
            <person name="Delehaunty K."/>
            <person name="Do C.B."/>
            <person name="Ebling H."/>
            <person name="Edwards K."/>
            <person name="Eickbush T."/>
            <person name="Evans J.D."/>
            <person name="Filipski A."/>
            <person name="Findeiss S."/>
            <person name="Freyhult E."/>
            <person name="Fulton L."/>
            <person name="Fulton R."/>
            <person name="Garcia A.C."/>
            <person name="Gardiner A."/>
            <person name="Garfield D.A."/>
            <person name="Garvin B.E."/>
            <person name="Gibson G."/>
            <person name="Gilbert D."/>
            <person name="Gnerre S."/>
            <person name="Godfrey J."/>
            <person name="Good R."/>
            <person name="Gotea V."/>
            <person name="Gravely B."/>
            <person name="Greenberg A.J."/>
            <person name="Griffiths-Jones S."/>
            <person name="Gross S."/>
            <person name="Guigo R."/>
            <person name="Gustafson E.A."/>
            <person name="Haerty W."/>
            <person name="Hahn M.W."/>
            <person name="Halligan D.L."/>
            <person name="Halpern A.L."/>
            <person name="Halter G.M."/>
            <person name="Han M.V."/>
            <person name="Heger A."/>
            <person name="Hillier L."/>
            <person name="Hinrichs A.S."/>
            <person name="Holmes I."/>
            <person name="Hoskins R.A."/>
            <person name="Hubisz M.J."/>
            <person name="Hultmark D."/>
            <person name="Huntley M.A."/>
            <person name="Jaffe D.B."/>
            <person name="Jagadeeshan S."/>
            <person name="Jeck W.R."/>
            <person name="Johnson J."/>
            <person name="Jones C.D."/>
            <person name="Jordan W.C."/>
            <person name="Karpen G.H."/>
            <person name="Kataoka E."/>
            <person name="Keightley P.D."/>
            <person name="Kheradpour P."/>
            <person name="Kirkness E.F."/>
            <person name="Koerich L.B."/>
            <person name="Kristiansen K."/>
            <person name="Kudrna D."/>
            <person name="Kulathinal R.J."/>
            <person name="Kumar S."/>
            <person name="Kwok R."/>
            <person name="Lander E."/>
            <person name="Langley C.H."/>
            <person name="Lapoint R."/>
            <person name="Lazzaro B.P."/>
            <person name="Lee S.J."/>
            <person name="Levesque L."/>
            <person name="Li R."/>
            <person name="Lin C.F."/>
            <person name="Lin M.F."/>
            <person name="Lindblad-Toh K."/>
            <person name="Llopart A."/>
            <person name="Long M."/>
            <person name="Low L."/>
            <person name="Lozovsky E."/>
            <person name="Lu J."/>
            <person name="Luo M."/>
            <person name="Machado C.A."/>
            <person name="Makalowski W."/>
            <person name="Marzo M."/>
            <person name="Matsuda M."/>
            <person name="Matzkin L."/>
            <person name="McAllister B."/>
            <person name="McBride C.S."/>
            <person name="McKernan B."/>
            <person name="McKernan K."/>
            <person name="Mendez-Lago M."/>
            <person name="Minx P."/>
            <person name="Mollenhauer M.U."/>
            <person name="Montooth K."/>
            <person name="Mount S.M."/>
            <person name="Mu X."/>
            <person name="Myers E."/>
            <person name="Negre B."/>
            <person name="Newfeld S."/>
            <person name="Nielsen R."/>
            <person name="Noor M.A."/>
            <person name="O'Grady P."/>
            <person name="Pachter L."/>
            <person name="Papaceit M."/>
            <person name="Parisi M.J."/>
            <person name="Parisi M."/>
            <person name="Parts L."/>
            <person name="Pedersen J.S."/>
            <person name="Pesole G."/>
            <person name="Phillippy A.M."/>
            <person name="Ponting C.P."/>
            <person name="Pop M."/>
            <person name="Porcelli D."/>
            <person name="Powell J.R."/>
            <person name="Prohaska S."/>
            <person name="Pruitt K."/>
            <person name="Puig M."/>
            <person name="Quesneville H."/>
            <person name="Ram K.R."/>
            <person name="Rand D."/>
            <person name="Rasmussen M.D."/>
            <person name="Reed L.K."/>
            <person name="Reenan R."/>
            <person name="Reily A."/>
            <person name="Remington K.A."/>
            <person name="Rieger T.T."/>
            <person name="Ritchie M.G."/>
            <person name="Robin C."/>
            <person name="Rogers Y.H."/>
            <person name="Rohde C."/>
            <person name="Rozas J."/>
            <person name="Rubenfield M.J."/>
            <person name="Ruiz A."/>
            <person name="Russo S."/>
            <person name="Salzberg S.L."/>
            <person name="Sanchez-Gracia A."/>
            <person name="Saranga D.J."/>
            <person name="Sato H."/>
            <person name="Schaeffer S.W."/>
            <person name="Schatz M.C."/>
            <person name="Schlenke T."/>
            <person name="Schwartz R."/>
            <person name="Segarra C."/>
            <person name="Singh R.S."/>
            <person name="Sirot L."/>
            <person name="Sirota M."/>
            <person name="Sisneros N.B."/>
            <person name="Smith C.D."/>
            <person name="Smith T.F."/>
            <person name="Spieth J."/>
            <person name="Stage D.E."/>
            <person name="Stark A."/>
            <person name="Stephan W."/>
            <person name="Strausberg R.L."/>
            <person name="Strempel S."/>
            <person name="Sturgill D."/>
            <person name="Sutton G."/>
            <person name="Sutton G.G."/>
            <person name="Tao W."/>
            <person name="Teichmann S."/>
            <person name="Tobari Y.N."/>
            <person name="Tomimura Y."/>
            <person name="Tsolas J.M."/>
            <person name="Valente V.L."/>
            <person name="Venter E."/>
            <person name="Venter J.C."/>
            <person name="Vicario S."/>
            <person name="Vieira F.G."/>
            <person name="Vilella A.J."/>
            <person name="Villasante A."/>
            <person name="Walenz B."/>
            <person name="Wang J."/>
            <person name="Wasserman M."/>
            <person name="Watts T."/>
            <person name="Wilson D."/>
            <person name="Wilson R.K."/>
            <person name="Wing R.A."/>
            <person name="Wolfner M.F."/>
            <person name="Wong A."/>
            <person name="Wong G.K."/>
            <person name="Wu C.I."/>
            <person name="Wu G."/>
            <person name="Yamamoto D."/>
            <person name="Yang H.P."/>
            <person name="Yang S.P."/>
            <person name="Yorke J.A."/>
            <person name="Yoshida K."/>
            <person name="Zdobnov E."/>
            <person name="Zhang P."/>
            <person name="Zhang Y."/>
            <person name="Zimin A.V."/>
            <person name="Baldwin J."/>
            <person name="Abdouelleil A."/>
            <person name="Abdulkadir J."/>
            <person name="Abebe A."/>
            <person name="Abera B."/>
            <person name="Abreu J."/>
            <person name="Acer S.C."/>
            <person name="Aftuck L."/>
            <person name="Alexander A."/>
            <person name="An P."/>
            <person name="Anderson E."/>
            <person name="Anderson S."/>
            <person name="Arachi H."/>
            <person name="Azer M."/>
            <person name="Bachantsang P."/>
            <person name="Barry A."/>
            <person name="Bayul T."/>
            <person name="Berlin A."/>
            <person name="Bessette D."/>
            <person name="Bloom T."/>
            <person name="Blye J."/>
            <person name="Boguslavskiy L."/>
            <person name="Bonnet C."/>
            <person name="Boukhgalter B."/>
            <person name="Bourzgui I."/>
            <person name="Brown A."/>
            <person name="Cahill P."/>
            <person name="Channer S."/>
            <person name="Cheshatsang Y."/>
            <person name="Chuda L."/>
            <person name="Citroen M."/>
            <person name="Collymore A."/>
            <person name="Cooke P."/>
            <person name="Costello M."/>
            <person name="D'Aco K."/>
            <person name="Daza R."/>
            <person name="De Haan G."/>
            <person name="DeGray S."/>
            <person name="DeMaso C."/>
            <person name="Dhargay N."/>
            <person name="Dooley K."/>
            <person name="Dooley E."/>
            <person name="Doricent M."/>
            <person name="Dorje P."/>
            <person name="Dorjee K."/>
            <person name="Dupes A."/>
            <person name="Elong R."/>
            <person name="Falk J."/>
            <person name="Farina A."/>
            <person name="Faro S."/>
            <person name="Ferguson D."/>
            <person name="Fisher S."/>
            <person name="Foley C.D."/>
            <person name="Franke A."/>
            <person name="Friedrich D."/>
            <person name="Gadbois L."/>
            <person name="Gearin G."/>
            <person name="Gearin C.R."/>
            <person name="Giannoukos G."/>
            <person name="Goode T."/>
            <person name="Graham J."/>
            <person name="Grandbois E."/>
            <person name="Grewal S."/>
            <person name="Gyaltsen K."/>
            <person name="Hafez N."/>
            <person name="Hagos B."/>
            <person name="Hall J."/>
            <person name="Henson C."/>
            <person name="Hollinger A."/>
            <person name="Honan T."/>
            <person name="Huard M.D."/>
            <person name="Hughes L."/>
            <person name="Hurhula B."/>
            <person name="Husby M.E."/>
            <person name="Kamat A."/>
            <person name="Kanga B."/>
            <person name="Kashin S."/>
            <person name="Khazanovich D."/>
            <person name="Kisner P."/>
            <person name="Lance K."/>
            <person name="Lara M."/>
            <person name="Lee W."/>
            <person name="Lennon N."/>
            <person name="Letendre F."/>
            <person name="LeVine R."/>
            <person name="Lipovsky A."/>
            <person name="Liu X."/>
            <person name="Liu J."/>
            <person name="Liu S."/>
            <person name="Lokyitsang T."/>
            <person name="Lokyitsang Y."/>
            <person name="Lubonja R."/>
            <person name="Lui A."/>
            <person name="MacDonald P."/>
            <person name="Magnisalis V."/>
            <person name="Maru K."/>
            <person name="Matthews C."/>
            <person name="McCusker W."/>
            <person name="McDonough S."/>
            <person name="Mehta T."/>
            <person name="Meldrim J."/>
            <person name="Meneus L."/>
            <person name="Mihai O."/>
            <person name="Mihalev A."/>
            <person name="Mihova T."/>
            <person name="Mittelman R."/>
            <person name="Mlenga V."/>
            <person name="Montmayeur A."/>
            <person name="Mulrain L."/>
            <person name="Navidi A."/>
            <person name="Naylor J."/>
            <person name="Negash T."/>
            <person name="Nguyen T."/>
            <person name="Nguyen N."/>
            <person name="Nicol R."/>
            <person name="Norbu C."/>
            <person name="Norbu N."/>
            <person name="Novod N."/>
            <person name="O'Neill B."/>
            <person name="Osman S."/>
            <person name="Markiewicz E."/>
            <person name="Oyono O.L."/>
            <person name="Patti C."/>
            <person name="Phunkhang P."/>
            <person name="Pierre F."/>
            <person name="Priest M."/>
            <person name="Raghuraman S."/>
            <person name="Rege F."/>
            <person name="Reyes R."/>
            <person name="Rise C."/>
            <person name="Rogov P."/>
            <person name="Ross K."/>
            <person name="Ryan E."/>
            <person name="Settipalli S."/>
            <person name="Shea T."/>
            <person name="Sherpa N."/>
            <person name="Shi L."/>
            <person name="Shih D."/>
            <person name="Sparrow T."/>
            <person name="Spaulding J."/>
            <person name="Stalker J."/>
            <person name="Stange-Thomann N."/>
            <person name="Stavropoulos S."/>
            <person name="Stone C."/>
            <person name="Strader C."/>
            <person name="Tesfaye S."/>
            <person name="Thomson T."/>
            <person name="Thoulutsang Y."/>
            <person name="Thoulutsang D."/>
            <person name="Topham K."/>
            <person name="Topping I."/>
            <person name="Tsamla T."/>
            <person name="Vassiliev H."/>
            <person name="Vo A."/>
            <person name="Wangchuk T."/>
            <person name="Wangdi T."/>
            <person name="Weiand M."/>
            <person name="Wilkinson J."/>
            <person name="Wilson A."/>
            <person name="Yadav S."/>
            <person name="Young G."/>
            <person name="Yu Q."/>
            <person name="Zembek L."/>
            <person name="Zhong D."/>
            <person name="Zimmer A."/>
            <person name="Zwirko Z."/>
            <person name="Jaffe D.B."/>
            <person name="Alvarez P."/>
            <person name="Brockman W."/>
            <person name="Butler J."/>
            <person name="Chin C."/>
            <person name="Gnerre S."/>
            <person name="Grabherr M."/>
            <person name="Kleber M."/>
            <person name="Mauceli E."/>
            <person name="MacCallum I."/>
        </authorList>
    </citation>
    <scope>NUCLEOTIDE SEQUENCE [LARGE SCALE GENOMIC DNA]</scope>
    <source>
        <strain evidence="3">white501</strain>
    </source>
</reference>
<feature type="compositionally biased region" description="Basic and acidic residues" evidence="1">
    <location>
        <begin position="50"/>
        <end position="60"/>
    </location>
</feature>
<organism evidence="2 3">
    <name type="scientific">Drosophila simulans</name>
    <name type="common">Fruit fly</name>
    <dbReference type="NCBI Taxonomy" id="7240"/>
    <lineage>
        <taxon>Eukaryota</taxon>
        <taxon>Metazoa</taxon>
        <taxon>Ecdysozoa</taxon>
        <taxon>Arthropoda</taxon>
        <taxon>Hexapoda</taxon>
        <taxon>Insecta</taxon>
        <taxon>Pterygota</taxon>
        <taxon>Neoptera</taxon>
        <taxon>Endopterygota</taxon>
        <taxon>Diptera</taxon>
        <taxon>Brachycera</taxon>
        <taxon>Muscomorpha</taxon>
        <taxon>Ephydroidea</taxon>
        <taxon>Drosophilidae</taxon>
        <taxon>Drosophila</taxon>
        <taxon>Sophophora</taxon>
    </lineage>
</organism>
<evidence type="ECO:0000313" key="2">
    <source>
        <dbReference type="EMBL" id="EDX05134.1"/>
    </source>
</evidence>
<accession>B4Q6F2</accession>
<dbReference type="OMA" id="QIPERNC"/>
<dbReference type="PhylomeDB" id="B4Q6F2"/>
<feature type="region of interest" description="Disordered" evidence="1">
    <location>
        <begin position="50"/>
        <end position="76"/>
    </location>
</feature>